<reference evidence="2" key="1">
    <citation type="submission" date="2022-11" db="UniProtKB">
        <authorList>
            <consortium name="WormBaseParasite"/>
        </authorList>
    </citation>
    <scope>IDENTIFICATION</scope>
</reference>
<protein>
    <submittedName>
        <fullName evidence="2">Uncharacterized protein</fullName>
    </submittedName>
</protein>
<evidence type="ECO:0000313" key="2">
    <source>
        <dbReference type="WBParaSite" id="JU765_v2.g14614.t1"/>
    </source>
</evidence>
<name>A0AC34QAP9_9BILA</name>
<dbReference type="WBParaSite" id="JU765_v2.g14614.t1">
    <property type="protein sequence ID" value="JU765_v2.g14614.t1"/>
    <property type="gene ID" value="JU765_v2.g14614"/>
</dbReference>
<organism evidence="1 2">
    <name type="scientific">Panagrolaimus sp. JU765</name>
    <dbReference type="NCBI Taxonomy" id="591449"/>
    <lineage>
        <taxon>Eukaryota</taxon>
        <taxon>Metazoa</taxon>
        <taxon>Ecdysozoa</taxon>
        <taxon>Nematoda</taxon>
        <taxon>Chromadorea</taxon>
        <taxon>Rhabditida</taxon>
        <taxon>Tylenchina</taxon>
        <taxon>Panagrolaimomorpha</taxon>
        <taxon>Panagrolaimoidea</taxon>
        <taxon>Panagrolaimidae</taxon>
        <taxon>Panagrolaimus</taxon>
    </lineage>
</organism>
<sequence>MLAIVLWNLHSGPIIVRILFFVCLFSKQFYIPEVWKSPQGFLLGFFYILMLCQLIFGKFRNFLLFWCLSLASISNRIMLFLLVGISVLLGKVTRNDSFAFYFGILNAFYAT</sequence>
<evidence type="ECO:0000313" key="1">
    <source>
        <dbReference type="Proteomes" id="UP000887576"/>
    </source>
</evidence>
<accession>A0AC34QAP9</accession>
<proteinExistence type="predicted"/>
<dbReference type="Proteomes" id="UP000887576">
    <property type="component" value="Unplaced"/>
</dbReference>